<evidence type="ECO:0000256" key="4">
    <source>
        <dbReference type="ARBA" id="ARBA00022741"/>
    </source>
</evidence>
<evidence type="ECO:0000259" key="8">
    <source>
        <dbReference type="PROSITE" id="PS50893"/>
    </source>
</evidence>
<dbReference type="PROSITE" id="PS50893">
    <property type="entry name" value="ABC_TRANSPORTER_2"/>
    <property type="match status" value="1"/>
</dbReference>
<keyword evidence="7" id="KW-0472">Membrane</keyword>
<name>A0ABD2NXI4_9CUCU</name>
<proteinExistence type="predicted"/>
<dbReference type="InterPro" id="IPR027417">
    <property type="entry name" value="P-loop_NTPase"/>
</dbReference>
<sequence length="339" mass="38342">MIGLGISQSISMLGIMQLGMVQFAEIIDYMASVERILEYTQLEKERPQLTAAGKFSVLFILFSVIIPLQDERPSASWPSKGAITFRNLVLRYVENQAPVLRGLNLEIFPSEKIGIVGRTGAGKSSLVAALFRLAPIEGEILIDGVDTKTLILKDLREKLSIIPQEPVLFPASMRFNLDPFNEFNDEKLWNVLEEVELKNEIPDLDFMVIDGGSNFSLGQRQLICLARAILRNKKILILDEATANVDPKTDQLIQKTIRRKFGHCTVLTIAHRLHTIMDSDRVLVMDSGNVVEFDHPYILLQNYTGYFSRMLMRAGPEVAHHMRNIAQEAYESRFITTHL</sequence>
<dbReference type="GO" id="GO:0005524">
    <property type="term" value="F:ATP binding"/>
    <property type="evidence" value="ECO:0007669"/>
    <property type="project" value="UniProtKB-KW"/>
</dbReference>
<gene>
    <name evidence="9" type="ORF">HHI36_006589</name>
</gene>
<evidence type="ECO:0000256" key="5">
    <source>
        <dbReference type="ARBA" id="ARBA00022840"/>
    </source>
</evidence>
<evidence type="ECO:0000256" key="3">
    <source>
        <dbReference type="ARBA" id="ARBA00022692"/>
    </source>
</evidence>
<evidence type="ECO:0000256" key="2">
    <source>
        <dbReference type="ARBA" id="ARBA00022448"/>
    </source>
</evidence>
<dbReference type="InterPro" id="IPR003439">
    <property type="entry name" value="ABC_transporter-like_ATP-bd"/>
</dbReference>
<dbReference type="SUPFAM" id="SSF52540">
    <property type="entry name" value="P-loop containing nucleoside triphosphate hydrolases"/>
    <property type="match status" value="1"/>
</dbReference>
<feature type="domain" description="ABC transporter" evidence="8">
    <location>
        <begin position="83"/>
        <end position="312"/>
    </location>
</feature>
<protein>
    <recommendedName>
        <fullName evidence="8">ABC transporter domain-containing protein</fullName>
    </recommendedName>
</protein>
<dbReference type="PANTHER" id="PTHR24223:SF415">
    <property type="entry name" value="FI20190P1"/>
    <property type="match status" value="1"/>
</dbReference>
<evidence type="ECO:0000256" key="6">
    <source>
        <dbReference type="ARBA" id="ARBA00022989"/>
    </source>
</evidence>
<keyword evidence="2" id="KW-0813">Transport</keyword>
<keyword evidence="6" id="KW-1133">Transmembrane helix</keyword>
<dbReference type="InterPro" id="IPR017871">
    <property type="entry name" value="ABC_transporter-like_CS"/>
</dbReference>
<organism evidence="9 10">
    <name type="scientific">Cryptolaemus montrouzieri</name>
    <dbReference type="NCBI Taxonomy" id="559131"/>
    <lineage>
        <taxon>Eukaryota</taxon>
        <taxon>Metazoa</taxon>
        <taxon>Ecdysozoa</taxon>
        <taxon>Arthropoda</taxon>
        <taxon>Hexapoda</taxon>
        <taxon>Insecta</taxon>
        <taxon>Pterygota</taxon>
        <taxon>Neoptera</taxon>
        <taxon>Endopterygota</taxon>
        <taxon>Coleoptera</taxon>
        <taxon>Polyphaga</taxon>
        <taxon>Cucujiformia</taxon>
        <taxon>Coccinelloidea</taxon>
        <taxon>Coccinellidae</taxon>
        <taxon>Scymninae</taxon>
        <taxon>Scymnini</taxon>
        <taxon>Cryptolaemus</taxon>
    </lineage>
</organism>
<dbReference type="SMART" id="SM00382">
    <property type="entry name" value="AAA"/>
    <property type="match status" value="1"/>
</dbReference>
<evidence type="ECO:0000256" key="7">
    <source>
        <dbReference type="ARBA" id="ARBA00023136"/>
    </source>
</evidence>
<accession>A0ABD2NXI4</accession>
<dbReference type="PANTHER" id="PTHR24223">
    <property type="entry name" value="ATP-BINDING CASSETTE SUB-FAMILY C"/>
    <property type="match status" value="1"/>
</dbReference>
<keyword evidence="3" id="KW-0812">Transmembrane</keyword>
<keyword evidence="4" id="KW-0547">Nucleotide-binding</keyword>
<dbReference type="CDD" id="cd03244">
    <property type="entry name" value="ABCC_MRP_domain2"/>
    <property type="match status" value="1"/>
</dbReference>
<comment type="subcellular location">
    <subcellularLocation>
        <location evidence="1">Membrane</location>
        <topology evidence="1">Multi-pass membrane protein</topology>
    </subcellularLocation>
</comment>
<dbReference type="Proteomes" id="UP001516400">
    <property type="component" value="Unassembled WGS sequence"/>
</dbReference>
<keyword evidence="5" id="KW-0067">ATP-binding</keyword>
<dbReference type="InterPro" id="IPR050173">
    <property type="entry name" value="ABC_transporter_C-like"/>
</dbReference>
<dbReference type="FunFam" id="3.40.50.300:FF:000163">
    <property type="entry name" value="Multidrug resistance-associated protein member 4"/>
    <property type="match status" value="1"/>
</dbReference>
<evidence type="ECO:0000256" key="1">
    <source>
        <dbReference type="ARBA" id="ARBA00004141"/>
    </source>
</evidence>
<keyword evidence="10" id="KW-1185">Reference proteome</keyword>
<dbReference type="EMBL" id="JABFTP020000144">
    <property type="protein sequence ID" value="KAL3283444.1"/>
    <property type="molecule type" value="Genomic_DNA"/>
</dbReference>
<dbReference type="PROSITE" id="PS00211">
    <property type="entry name" value="ABC_TRANSPORTER_1"/>
    <property type="match status" value="1"/>
</dbReference>
<dbReference type="AlphaFoldDB" id="A0ABD2NXI4"/>
<comment type="caution">
    <text evidence="9">The sequence shown here is derived from an EMBL/GenBank/DDBJ whole genome shotgun (WGS) entry which is preliminary data.</text>
</comment>
<dbReference type="Gene3D" id="3.40.50.300">
    <property type="entry name" value="P-loop containing nucleotide triphosphate hydrolases"/>
    <property type="match status" value="1"/>
</dbReference>
<evidence type="ECO:0000313" key="9">
    <source>
        <dbReference type="EMBL" id="KAL3283444.1"/>
    </source>
</evidence>
<evidence type="ECO:0000313" key="10">
    <source>
        <dbReference type="Proteomes" id="UP001516400"/>
    </source>
</evidence>
<dbReference type="GO" id="GO:0016020">
    <property type="term" value="C:membrane"/>
    <property type="evidence" value="ECO:0007669"/>
    <property type="project" value="UniProtKB-SubCell"/>
</dbReference>
<dbReference type="InterPro" id="IPR003593">
    <property type="entry name" value="AAA+_ATPase"/>
</dbReference>
<reference evidence="9 10" key="1">
    <citation type="journal article" date="2021" name="BMC Biol.">
        <title>Horizontally acquired antibacterial genes associated with adaptive radiation of ladybird beetles.</title>
        <authorList>
            <person name="Li H.S."/>
            <person name="Tang X.F."/>
            <person name="Huang Y.H."/>
            <person name="Xu Z.Y."/>
            <person name="Chen M.L."/>
            <person name="Du X.Y."/>
            <person name="Qiu B.Y."/>
            <person name="Chen P.T."/>
            <person name="Zhang W."/>
            <person name="Slipinski A."/>
            <person name="Escalona H.E."/>
            <person name="Waterhouse R.M."/>
            <person name="Zwick A."/>
            <person name="Pang H."/>
        </authorList>
    </citation>
    <scope>NUCLEOTIDE SEQUENCE [LARGE SCALE GENOMIC DNA]</scope>
    <source>
        <strain evidence="9">SYSU2018</strain>
    </source>
</reference>
<dbReference type="Pfam" id="PF00005">
    <property type="entry name" value="ABC_tran"/>
    <property type="match status" value="1"/>
</dbReference>